<proteinExistence type="predicted"/>
<dbReference type="STRING" id="1909395.BKM31_16635"/>
<dbReference type="Proteomes" id="UP000190797">
    <property type="component" value="Chromosome"/>
</dbReference>
<dbReference type="EMBL" id="CP017717">
    <property type="protein sequence ID" value="AQZ62869.1"/>
    <property type="molecule type" value="Genomic_DNA"/>
</dbReference>
<name>A0A1U9ZY76_9ACTN</name>
<gene>
    <name evidence="1" type="ORF">BKM31_16635</name>
</gene>
<organism evidence="1 2">
    <name type="scientific">[Actinomadura] parvosata subsp. kistnae</name>
    <dbReference type="NCBI Taxonomy" id="1909395"/>
    <lineage>
        <taxon>Bacteria</taxon>
        <taxon>Bacillati</taxon>
        <taxon>Actinomycetota</taxon>
        <taxon>Actinomycetes</taxon>
        <taxon>Streptosporangiales</taxon>
        <taxon>Streptosporangiaceae</taxon>
        <taxon>Nonomuraea</taxon>
    </lineage>
</organism>
<reference evidence="2" key="1">
    <citation type="journal article" date="2017" name="Med. Chem. Commun.">
        <title>Nonomuraea sp. ATCC 55076 harbours the largest actinomycete chromosome to date and the kistamicin biosynthetic gene cluster.</title>
        <authorList>
            <person name="Nazari B."/>
            <person name="Forneris C.C."/>
            <person name="Gibson M.I."/>
            <person name="Moon K."/>
            <person name="Schramma K.R."/>
            <person name="Seyedsayamdost M.R."/>
        </authorList>
    </citation>
    <scope>NUCLEOTIDE SEQUENCE [LARGE SCALE GENOMIC DNA]</scope>
    <source>
        <strain evidence="2">ATCC 55076</strain>
    </source>
</reference>
<dbReference type="KEGG" id="noa:BKM31_16635"/>
<protein>
    <submittedName>
        <fullName evidence="1">Uncharacterized protein</fullName>
    </submittedName>
</protein>
<keyword evidence="2" id="KW-1185">Reference proteome</keyword>
<evidence type="ECO:0000313" key="1">
    <source>
        <dbReference type="EMBL" id="AQZ62869.1"/>
    </source>
</evidence>
<sequence>MTFAVARTRDEAHLYLDLHPCACGSVETTWDSGLVSAGGGLANRYSGTCESCGRPREYLFGLPERPVMPAGYPTFGGAEPSQLLDAGEWLWVADLTAGNVPADDAAEAHRTLSVATAAVEEVVKFIPPGADEVPDHGFWSQRGREMRAAEPGRFQLDRLLIVRDSYRDLAARHA</sequence>
<evidence type="ECO:0000313" key="2">
    <source>
        <dbReference type="Proteomes" id="UP000190797"/>
    </source>
</evidence>
<dbReference type="RefSeq" id="WP_080039057.1">
    <property type="nucleotide sequence ID" value="NZ_CP017717.1"/>
</dbReference>
<dbReference type="AlphaFoldDB" id="A0A1U9ZY76"/>
<accession>A0A1U9ZY76</accession>
<dbReference type="OrthoDB" id="4276070at2"/>